<feature type="domain" description="EF-hand" evidence="4">
    <location>
        <begin position="928"/>
        <end position="963"/>
    </location>
</feature>
<feature type="compositionally biased region" description="Low complexity" evidence="3">
    <location>
        <begin position="1658"/>
        <end position="1680"/>
    </location>
</feature>
<feature type="compositionally biased region" description="Low complexity" evidence="3">
    <location>
        <begin position="161"/>
        <end position="201"/>
    </location>
</feature>
<dbReference type="EMBL" id="QEAP01000017">
    <property type="protein sequence ID" value="TPX77635.1"/>
    <property type="molecule type" value="Genomic_DNA"/>
</dbReference>
<dbReference type="PANTHER" id="PTHR14095">
    <property type="entry name" value="PHOSPHATASE 2A REGULATORY SUBUNIT-RELATED"/>
    <property type="match status" value="1"/>
</dbReference>
<dbReference type="Pfam" id="PF17958">
    <property type="entry name" value="EF-hand_13"/>
    <property type="match status" value="1"/>
</dbReference>
<dbReference type="STRING" id="246404.A0A507FPY2"/>
<feature type="compositionally biased region" description="Polar residues" evidence="3">
    <location>
        <begin position="1374"/>
        <end position="1388"/>
    </location>
</feature>
<name>A0A507FPY2_9FUNG</name>
<evidence type="ECO:0000256" key="3">
    <source>
        <dbReference type="SAM" id="MobiDB-lite"/>
    </source>
</evidence>
<evidence type="ECO:0000313" key="6">
    <source>
        <dbReference type="Proteomes" id="UP000320333"/>
    </source>
</evidence>
<feature type="region of interest" description="Disordered" evidence="3">
    <location>
        <begin position="1079"/>
        <end position="1112"/>
    </location>
</feature>
<dbReference type="CDD" id="cd00086">
    <property type="entry name" value="homeodomain"/>
    <property type="match status" value="1"/>
</dbReference>
<feature type="compositionally biased region" description="Polar residues" evidence="3">
    <location>
        <begin position="1459"/>
        <end position="1468"/>
    </location>
</feature>
<dbReference type="GO" id="GO:0019888">
    <property type="term" value="F:protein phosphatase regulator activity"/>
    <property type="evidence" value="ECO:0007669"/>
    <property type="project" value="TreeGrafter"/>
</dbReference>
<feature type="compositionally biased region" description="Polar residues" evidence="3">
    <location>
        <begin position="1811"/>
        <end position="1822"/>
    </location>
</feature>
<feature type="compositionally biased region" description="Gly residues" evidence="3">
    <location>
        <begin position="1697"/>
        <end position="1712"/>
    </location>
</feature>
<feature type="compositionally biased region" description="Low complexity" evidence="3">
    <location>
        <begin position="98"/>
        <end position="116"/>
    </location>
</feature>
<feature type="region of interest" description="Disordered" evidence="3">
    <location>
        <begin position="1165"/>
        <end position="1206"/>
    </location>
</feature>
<sequence>MNSLRSWLGTSKEADAEPTETTTVSSSVVGASAHSAAESSAASASTSASTPSPIPRHVADAPRPASPSNSRITIISAVKGLLSFVAVPAAPSTPPPIQANSTTANASSSPTSSSSPDQHLHNLSAHSAPPGTPAKSASPAPILSRVSITTVSSAIAPNAHSPTTSSPTQKTPPISRSPNSESEPNSQFPTSADPSIRILSPLPSPDFDEPIAATTTNSLTASTGTSTNPLAASPVNTTIQATASAGLSSDSSSAVDDVSSDASASSVSPASSLTEASNIPIIASSMTTPVVTETVTETPAATESQADPEPVVNEFASAEKELSDEPSSSSSTSAKSSSGSVSKVLVSGAVSVGTVEVVRGSVVCLKESSSANSSSVTSLTQNQTGASVHDDEMVDEIRKLDTSADVDEEPLKRADANSSTAGVCSLDSSLADVGETGAGEVSDVVAISETAAVQLSGVETNPQTHIAEEVEISQSITHQTEVSIHNEASLAKTMESIQDAIATTLTVTPLATQTAHATKAVAVAAEESSPLGIPKVPSETNIPDIPAAPAPKAHIKRLQFRLSPSLEDRKRMTRLVVERCRPLFFPVALPTSPTSAAFPAATPQPHDAVTAMDMTLSVISTASNSSTAPVMTVRVPASTANSRQFLKTEFQEVAAACGLPKHVGFALHRRIVERGWMQLEELRDAMGVDGGDKTALAAGGDVADEFKVAEDGEDRVGWEGFERFLQHVFQFLNPDMEALVYELLKPSDRDYLVPLDFRIVVEDLLQTHPAFEFLASSPAFQARFTETVIARLFYLCPRNGRNRMDLRDFRLTNITTLFREVETATNSLGNNIPSVFSYKDFYVIYCKFWELDRDRDMLLTIYDLELYGRRALSHAALARIMECYGITVVESSVEDEGAAVAAVERGDTVRCLGYKEFIAFILSVEEKTSDSALDYWFRVLDLDGDGVLSLLELETFWEHQHMRLPEQYTVFDFFSLILDLIRPSATSLTLMDLKRNRNAAVLFLDFLLDSRKHIENIRRSTDVGFRLRDEIWAEEEDESNKKKGEEMDGLMELEAAVKRYKLEGWAKYSERAYRELSAPVEVDSADDLDDETREDEGSGDNCGGPSDEAEPIDAALDSGAQCSGSSLIEGGLLTRRPEFHSVFGTFRYFSPIQMAALPHPSMDLDTAEKESALPCNPPAAGQLEPAWQPMMLPDPPSASSSRMGKHNRLPSISTLLEQLPPLSASSPLETTHHPISLQSQTNHNSNAITPSIPPPSTGSSSREAIVTPSPIAPLGTGFAPPRLGSHAAERHRGGMHKKSYSMGSFDLHQIQQHQEQLRQEQNQQRSHHQLYSPYSSDQPQRPLQVHPQPPPPPPFQQQQSTLQTYTVHYPPVQTPQNQPVHRQNGASTDSDHSHVPANHLHSNNAFHGFHKKTSSLDSNGSGSSDFGQLPSARSQPSRAHHARSLSHGGAGIAQTTQYLSSPHHSVNTSPLLQGQQPSQPSAAQLANYRLQTSTEIRTLPPQSQPFARQPQQTPAPYVVDFRVPQQQHLQQQQYQQHQHNQQQRHQEQHQQYQRHQHEQQQQQAVHQQHQQQHQQQAMHQQQQPFHTPQAIFHPPLPGTGRPRHVHHVRQASAPTIPSTVFINSPAPHSQPPPFQPHYSAVQRHTTQLDQSAHHQIMRKQQQQHQQPIPVTNNQPTTTTQSDPIRSYSPTSSNENNNGGGSGGGGGGGGGGGYEEDADDNEAVQLNANGNPIKRRLRANREQLRVLESVFEQNRTPSPGFQNRRAQLVRSQKQQMKVSQGSETDPQSAAHYQDDGEYEEFDEEDRHEESGGPSSFIGNPRNI</sequence>
<feature type="compositionally biased region" description="Low complexity" evidence="3">
    <location>
        <begin position="241"/>
        <end position="273"/>
    </location>
</feature>
<keyword evidence="1" id="KW-0479">Metal-binding</keyword>
<feature type="region of interest" description="Disordered" evidence="3">
    <location>
        <begin position="1769"/>
        <end position="1822"/>
    </location>
</feature>
<protein>
    <recommendedName>
        <fullName evidence="4">EF-hand domain-containing protein</fullName>
    </recommendedName>
</protein>
<evidence type="ECO:0000256" key="2">
    <source>
        <dbReference type="ARBA" id="ARBA00022837"/>
    </source>
</evidence>
<dbReference type="InterPro" id="IPR009057">
    <property type="entry name" value="Homeodomain-like_sf"/>
</dbReference>
<feature type="region of interest" description="Disordered" evidence="3">
    <location>
        <begin position="1526"/>
        <end position="1584"/>
    </location>
</feature>
<feature type="compositionally biased region" description="Low complexity" evidence="3">
    <location>
        <begin position="1415"/>
        <end position="1425"/>
    </location>
</feature>
<dbReference type="OrthoDB" id="5586at2759"/>
<feature type="compositionally biased region" description="Low complexity" evidence="3">
    <location>
        <begin position="1307"/>
        <end position="1324"/>
    </location>
</feature>
<feature type="region of interest" description="Disordered" evidence="3">
    <location>
        <begin position="317"/>
        <end position="338"/>
    </location>
</feature>
<feature type="compositionally biased region" description="Polar residues" evidence="3">
    <location>
        <begin position="1238"/>
        <end position="1247"/>
    </location>
</feature>
<accession>A0A507FPY2</accession>
<dbReference type="InterPro" id="IPR018247">
    <property type="entry name" value="EF_Hand_1_Ca_BS"/>
</dbReference>
<dbReference type="InterPro" id="IPR011992">
    <property type="entry name" value="EF-hand-dom_pair"/>
</dbReference>
<dbReference type="Gene3D" id="1.10.238.220">
    <property type="match status" value="1"/>
</dbReference>
<organism evidence="5 6">
    <name type="scientific">Chytriomyces confervae</name>
    <dbReference type="NCBI Taxonomy" id="246404"/>
    <lineage>
        <taxon>Eukaryota</taxon>
        <taxon>Fungi</taxon>
        <taxon>Fungi incertae sedis</taxon>
        <taxon>Chytridiomycota</taxon>
        <taxon>Chytridiomycota incertae sedis</taxon>
        <taxon>Chytridiomycetes</taxon>
        <taxon>Chytridiales</taxon>
        <taxon>Chytriomycetaceae</taxon>
        <taxon>Chytriomyces</taxon>
    </lineage>
</organism>
<dbReference type="InterPro" id="IPR002048">
    <property type="entry name" value="EF_hand_dom"/>
</dbReference>
<dbReference type="Proteomes" id="UP000320333">
    <property type="component" value="Unassembled WGS sequence"/>
</dbReference>
<feature type="compositionally biased region" description="Acidic residues" evidence="3">
    <location>
        <begin position="1083"/>
        <end position="1098"/>
    </location>
</feature>
<comment type="caution">
    <text evidence="5">The sequence shown here is derived from an EMBL/GenBank/DDBJ whole genome shotgun (WGS) entry which is preliminary data.</text>
</comment>
<feature type="compositionally biased region" description="Low complexity" evidence="3">
    <location>
        <begin position="19"/>
        <end position="51"/>
    </location>
</feature>
<evidence type="ECO:0000259" key="4">
    <source>
        <dbReference type="PROSITE" id="PS50222"/>
    </source>
</evidence>
<keyword evidence="6" id="KW-1185">Reference proteome</keyword>
<feature type="compositionally biased region" description="Polar residues" evidence="3">
    <location>
        <begin position="1681"/>
        <end position="1696"/>
    </location>
</feature>
<feature type="compositionally biased region" description="Polar residues" evidence="3">
    <location>
        <begin position="228"/>
        <end position="240"/>
    </location>
</feature>
<feature type="compositionally biased region" description="Polar residues" evidence="3">
    <location>
        <begin position="146"/>
        <end position="155"/>
    </location>
</feature>
<reference evidence="5 6" key="1">
    <citation type="journal article" date="2019" name="Sci. Rep.">
        <title>Comparative genomics of chytrid fungi reveal insights into the obligate biotrophic and pathogenic lifestyle of Synchytrium endobioticum.</title>
        <authorList>
            <person name="van de Vossenberg B.T.L.H."/>
            <person name="Warris S."/>
            <person name="Nguyen H.D.T."/>
            <person name="van Gent-Pelzer M.P.E."/>
            <person name="Joly D.L."/>
            <person name="van de Geest H.C."/>
            <person name="Bonants P.J.M."/>
            <person name="Smith D.S."/>
            <person name="Levesque C.A."/>
            <person name="van der Lee T.A.J."/>
        </authorList>
    </citation>
    <scope>NUCLEOTIDE SEQUENCE [LARGE SCALE GENOMIC DNA]</scope>
    <source>
        <strain evidence="5 6">CBS 675.73</strain>
    </source>
</reference>
<dbReference type="InterPro" id="IPR041534">
    <property type="entry name" value="EF-hand_13"/>
</dbReference>
<dbReference type="PANTHER" id="PTHR14095:SF0">
    <property type="entry name" value="MIP22305P"/>
    <property type="match status" value="1"/>
</dbReference>
<dbReference type="GO" id="GO:0003677">
    <property type="term" value="F:DNA binding"/>
    <property type="evidence" value="ECO:0007669"/>
    <property type="project" value="InterPro"/>
</dbReference>
<dbReference type="PROSITE" id="PS00018">
    <property type="entry name" value="EF_HAND_1"/>
    <property type="match status" value="1"/>
</dbReference>
<keyword evidence="2" id="KW-0106">Calcium</keyword>
<dbReference type="GO" id="GO:0005509">
    <property type="term" value="F:calcium ion binding"/>
    <property type="evidence" value="ECO:0007669"/>
    <property type="project" value="InterPro"/>
</dbReference>
<dbReference type="InterPro" id="IPR001356">
    <property type="entry name" value="HD"/>
</dbReference>
<feature type="compositionally biased region" description="Polar residues" evidence="3">
    <location>
        <begin position="1769"/>
        <end position="1786"/>
    </location>
</feature>
<feature type="region of interest" description="Disordered" evidence="3">
    <location>
        <begin position="1618"/>
        <end position="1717"/>
    </location>
</feature>
<feature type="compositionally biased region" description="Low complexity" evidence="3">
    <location>
        <begin position="1526"/>
        <end position="1583"/>
    </location>
</feature>
<feature type="region of interest" description="Disordered" evidence="3">
    <location>
        <begin position="88"/>
        <end position="273"/>
    </location>
</feature>
<feature type="region of interest" description="Disordered" evidence="3">
    <location>
        <begin position="1"/>
        <end position="69"/>
    </location>
</feature>
<feature type="region of interest" description="Disordered" evidence="3">
    <location>
        <begin position="1459"/>
        <end position="1484"/>
    </location>
</feature>
<dbReference type="SUPFAM" id="SSF46689">
    <property type="entry name" value="Homeodomain-like"/>
    <property type="match status" value="1"/>
</dbReference>
<feature type="compositionally biased region" description="Acidic residues" evidence="3">
    <location>
        <begin position="1794"/>
        <end position="1805"/>
    </location>
</feature>
<feature type="compositionally biased region" description="Low complexity" evidence="3">
    <location>
        <begin position="327"/>
        <end position="338"/>
    </location>
</feature>
<feature type="region of interest" description="Disordered" evidence="3">
    <location>
        <begin position="1238"/>
        <end position="1447"/>
    </location>
</feature>
<dbReference type="GO" id="GO:0000159">
    <property type="term" value="C:protein phosphatase type 2A complex"/>
    <property type="evidence" value="ECO:0007669"/>
    <property type="project" value="TreeGrafter"/>
</dbReference>
<feature type="compositionally biased region" description="Low complexity" evidence="3">
    <location>
        <begin position="212"/>
        <end position="227"/>
    </location>
</feature>
<feature type="compositionally biased region" description="Low complexity" evidence="3">
    <location>
        <begin position="1469"/>
        <end position="1484"/>
    </location>
</feature>
<evidence type="ECO:0000313" key="5">
    <source>
        <dbReference type="EMBL" id="TPX77635.1"/>
    </source>
</evidence>
<dbReference type="Gene3D" id="1.10.238.10">
    <property type="entry name" value="EF-hand"/>
    <property type="match status" value="1"/>
</dbReference>
<proteinExistence type="predicted"/>
<evidence type="ECO:0000256" key="1">
    <source>
        <dbReference type="ARBA" id="ARBA00022723"/>
    </source>
</evidence>
<dbReference type="PROSITE" id="PS50222">
    <property type="entry name" value="EF_HAND_2"/>
    <property type="match status" value="1"/>
</dbReference>
<dbReference type="SUPFAM" id="SSF47473">
    <property type="entry name" value="EF-hand"/>
    <property type="match status" value="1"/>
</dbReference>
<gene>
    <name evidence="5" type="ORF">CcCBS67573_g01129</name>
</gene>